<reference evidence="1 2" key="1">
    <citation type="submission" date="2015-08" db="EMBL/GenBank/DDBJ databases">
        <title>Next Generation Sequencing and Analysis of the Genome of Puccinia sorghi L Schw, the Causal Agent of Maize Common Rust.</title>
        <authorList>
            <person name="Rochi L."/>
            <person name="Burguener G."/>
            <person name="Darino M."/>
            <person name="Turjanski A."/>
            <person name="Kreff E."/>
            <person name="Dieguez M.J."/>
            <person name="Sacco F."/>
        </authorList>
    </citation>
    <scope>NUCLEOTIDE SEQUENCE [LARGE SCALE GENOMIC DNA]</scope>
    <source>
        <strain evidence="1 2">RO10H11247</strain>
    </source>
</reference>
<dbReference type="AlphaFoldDB" id="A0A0L6U7R5"/>
<gene>
    <name evidence="1" type="ORF">VP01_8g3</name>
</gene>
<sequence length="443" mass="50523">MEGLILAIVLRDVTCPLKDDFWRVTRLPIVVLGWPGGRKGARLAKLGAHALSISRGPTMDPTGRYICGPSTLRWLNQILSSNLCYIFPYILAHPLQKCQPTWKNSNNSFRSGVVHPLEELQSISIDSKVTYNYIKTTSVKIFSTPLSCFASNSGCTDAAEKLLFSTYQKLTSDLKMMAYGGSPGSLDEYTQMSEKTSLEFLKRFFSEIISIYKQNSPLNHTTFGYPYFACPACFMTSLCWINHWFFNISKMEMAHQLILLVKKLSFCFFYISMELWPKHSPLKALLEVPLSILEGHGLLHGFINENLWKIVMTEVILQSMILEDGWHKFATELDQFSSLMSPVICCLLIGPGACCCIKMDIFLCYQAIRSFPWQRPCKIIQNLIYIALQINQKPMLRHVQQNSKCLIIYPEAKIDPEWISSQNTWVESNKLLLKLLGFIKTLC</sequence>
<name>A0A0L6U7R5_9BASI</name>
<evidence type="ECO:0000313" key="1">
    <source>
        <dbReference type="EMBL" id="KNZ44583.1"/>
    </source>
</evidence>
<dbReference type="OrthoDB" id="2287304at2759"/>
<dbReference type="VEuPathDB" id="FungiDB:VP01_8g3"/>
<dbReference type="PANTHER" id="PTHR47150:SF5">
    <property type="entry name" value="OS07G0546750 PROTEIN"/>
    <property type="match status" value="1"/>
</dbReference>
<proteinExistence type="predicted"/>
<dbReference type="Proteomes" id="UP000037035">
    <property type="component" value="Unassembled WGS sequence"/>
</dbReference>
<comment type="caution">
    <text evidence="1">The sequence shown here is derived from an EMBL/GenBank/DDBJ whole genome shotgun (WGS) entry which is preliminary data.</text>
</comment>
<keyword evidence="2" id="KW-1185">Reference proteome</keyword>
<organism evidence="1 2">
    <name type="scientific">Puccinia sorghi</name>
    <dbReference type="NCBI Taxonomy" id="27349"/>
    <lineage>
        <taxon>Eukaryota</taxon>
        <taxon>Fungi</taxon>
        <taxon>Dikarya</taxon>
        <taxon>Basidiomycota</taxon>
        <taxon>Pucciniomycotina</taxon>
        <taxon>Pucciniomycetes</taxon>
        <taxon>Pucciniales</taxon>
        <taxon>Pucciniaceae</taxon>
        <taxon>Puccinia</taxon>
    </lineage>
</organism>
<evidence type="ECO:0000313" key="2">
    <source>
        <dbReference type="Proteomes" id="UP000037035"/>
    </source>
</evidence>
<dbReference type="PANTHER" id="PTHR47150">
    <property type="entry name" value="OS12G0169200 PROTEIN"/>
    <property type="match status" value="1"/>
</dbReference>
<protein>
    <submittedName>
        <fullName evidence="1">Uncharacterized protein</fullName>
    </submittedName>
</protein>
<accession>A0A0L6U7R5</accession>
<dbReference type="EMBL" id="LAVV01014605">
    <property type="protein sequence ID" value="KNZ44583.1"/>
    <property type="molecule type" value="Genomic_DNA"/>
</dbReference>